<proteinExistence type="predicted"/>
<feature type="compositionally biased region" description="Basic residues" evidence="1">
    <location>
        <begin position="15"/>
        <end position="24"/>
    </location>
</feature>
<evidence type="ECO:0000313" key="2">
    <source>
        <dbReference type="EMBL" id="CAA9502591.1"/>
    </source>
</evidence>
<sequence length="47" mass="5121">AERPPVEASGETRTRQRRASRYAVRRAGDQRVAGGAERQDGGPELQA</sequence>
<feature type="region of interest" description="Disordered" evidence="1">
    <location>
        <begin position="1"/>
        <end position="47"/>
    </location>
</feature>
<dbReference type="EMBL" id="CADCVX010000243">
    <property type="protein sequence ID" value="CAA9502591.1"/>
    <property type="molecule type" value="Genomic_DNA"/>
</dbReference>
<protein>
    <submittedName>
        <fullName evidence="2">Uncharacterized protein</fullName>
    </submittedName>
</protein>
<feature type="compositionally biased region" description="Basic and acidic residues" evidence="1">
    <location>
        <begin position="1"/>
        <end position="14"/>
    </location>
</feature>
<name>A0A6J4SLQ0_9SPHN</name>
<feature type="non-terminal residue" evidence="2">
    <location>
        <position position="47"/>
    </location>
</feature>
<feature type="non-terminal residue" evidence="2">
    <location>
        <position position="1"/>
    </location>
</feature>
<evidence type="ECO:0000256" key="1">
    <source>
        <dbReference type="SAM" id="MobiDB-lite"/>
    </source>
</evidence>
<gene>
    <name evidence="2" type="ORF">AVDCRST_MAG91-1121</name>
</gene>
<organism evidence="2">
    <name type="scientific">uncultured Sphingomonadaceae bacterium</name>
    <dbReference type="NCBI Taxonomy" id="169976"/>
    <lineage>
        <taxon>Bacteria</taxon>
        <taxon>Pseudomonadati</taxon>
        <taxon>Pseudomonadota</taxon>
        <taxon>Alphaproteobacteria</taxon>
        <taxon>Sphingomonadales</taxon>
        <taxon>Sphingomonadaceae</taxon>
        <taxon>environmental samples</taxon>
    </lineage>
</organism>
<dbReference type="AlphaFoldDB" id="A0A6J4SLQ0"/>
<reference evidence="2" key="1">
    <citation type="submission" date="2020-02" db="EMBL/GenBank/DDBJ databases">
        <authorList>
            <person name="Meier V. D."/>
        </authorList>
    </citation>
    <scope>NUCLEOTIDE SEQUENCE</scope>
    <source>
        <strain evidence="2">AVDCRST_MAG91</strain>
    </source>
</reference>
<accession>A0A6J4SLQ0</accession>